<dbReference type="AlphaFoldDB" id="D3DHC1"/>
<evidence type="ECO:0000256" key="1">
    <source>
        <dbReference type="SAM" id="MobiDB-lite"/>
    </source>
</evidence>
<dbReference type="OrthoDB" id="9976187at2"/>
<dbReference type="KEGG" id="hth:HTH_0763"/>
<dbReference type="STRING" id="608538.HTH_0763"/>
<feature type="region of interest" description="Disordered" evidence="1">
    <location>
        <begin position="97"/>
        <end position="121"/>
    </location>
</feature>
<accession>D3DHC1</accession>
<dbReference type="RefSeq" id="WP_012963404.1">
    <property type="nucleotide sequence ID" value="NC_013799.1"/>
</dbReference>
<dbReference type="EMBL" id="AP011112">
    <property type="protein sequence ID" value="BAI69223.1"/>
    <property type="molecule type" value="Genomic_DNA"/>
</dbReference>
<evidence type="ECO:0000313" key="2">
    <source>
        <dbReference type="EMBL" id="BAI69223.1"/>
    </source>
</evidence>
<keyword evidence="3" id="KW-1185">Reference proteome</keyword>
<organism evidence="2 3">
    <name type="scientific">Hydrogenobacter thermophilus (strain DSM 6534 / IAM 12695 / TK-6)</name>
    <dbReference type="NCBI Taxonomy" id="608538"/>
    <lineage>
        <taxon>Bacteria</taxon>
        <taxon>Pseudomonadati</taxon>
        <taxon>Aquificota</taxon>
        <taxon>Aquificia</taxon>
        <taxon>Aquificales</taxon>
        <taxon>Aquificaceae</taxon>
        <taxon>Hydrogenobacter</taxon>
    </lineage>
</organism>
<name>D3DHC1_HYDTT</name>
<evidence type="ECO:0000313" key="3">
    <source>
        <dbReference type="Proteomes" id="UP000002574"/>
    </source>
</evidence>
<reference evidence="2 3" key="1">
    <citation type="journal article" date="2010" name="J. Bacteriol.">
        <title>Complete genome sequence of the thermophilic, obligately chemolithoautotrophic hydrogen-oxidizing bacterium Hydrogenobacter thermophilus TK-6.</title>
        <authorList>
            <person name="Arai H."/>
            <person name="Kanbe H."/>
            <person name="Ishii M."/>
            <person name="Igarashi Y."/>
        </authorList>
    </citation>
    <scope>NUCLEOTIDE SEQUENCE [LARGE SCALE GENOMIC DNA]</scope>
    <source>
        <strain evidence="3">DSM 6534 / IAM 12695 / TK-6 [Tokyo]</strain>
    </source>
</reference>
<proteinExistence type="predicted"/>
<sequence length="121" mass="13770">MVYMLMFMLFSVGFSNEVEKIMSKNVFPQLSKVGGDAQKQPLGYVKVGKRGYVFYEDQGKLRRVPFGSNILDIRGSKMYIKEDGKIKVEEFRFARRGATTNAQQPQNLPPLRELLEGGKSN</sequence>
<protein>
    <submittedName>
        <fullName evidence="2">Uncharacterized protein</fullName>
    </submittedName>
</protein>
<gene>
    <name evidence="2" type="ordered locus">HTH_0763</name>
</gene>
<dbReference type="Proteomes" id="UP000002574">
    <property type="component" value="Chromosome"/>
</dbReference>